<gene>
    <name evidence="15" type="primary">exeD</name>
    <name evidence="15" type="synonym">gspD</name>
    <name evidence="15" type="ORF">OB959_08785</name>
</gene>
<dbReference type="PROSITE" id="PS00875">
    <property type="entry name" value="T2SP_D"/>
    <property type="match status" value="1"/>
</dbReference>
<reference evidence="15" key="1">
    <citation type="submission" date="2023-08" db="EMBL/GenBank/DDBJ databases">
        <title>WGS of Aeromonas isolates.</title>
        <authorList>
            <person name="Lee H."/>
        </authorList>
    </citation>
    <scope>NUCLEOTIDE SEQUENCE</scope>
    <source>
        <strain evidence="15">SL22</strain>
    </source>
</reference>
<feature type="domain" description="GspD-like N0" evidence="14">
    <location>
        <begin position="31"/>
        <end position="100"/>
    </location>
</feature>
<feature type="chain" id="PRO_5043981237" evidence="11">
    <location>
        <begin position="26"/>
        <end position="679"/>
    </location>
</feature>
<proteinExistence type="inferred from homology"/>
<dbReference type="InterPro" id="IPR005644">
    <property type="entry name" value="NolW-like"/>
</dbReference>
<feature type="domain" description="Type II/III secretion system secretin-like" evidence="12">
    <location>
        <begin position="436"/>
        <end position="602"/>
    </location>
</feature>
<feature type="domain" description="NolW-like" evidence="13">
    <location>
        <begin position="269"/>
        <end position="353"/>
    </location>
</feature>
<evidence type="ECO:0000256" key="5">
    <source>
        <dbReference type="ARBA" id="ARBA00022692"/>
    </source>
</evidence>
<evidence type="ECO:0000256" key="3">
    <source>
        <dbReference type="ARBA" id="ARBA00022448"/>
    </source>
</evidence>
<keyword evidence="6 11" id="KW-0732">Signal</keyword>
<evidence type="ECO:0000256" key="9">
    <source>
        <dbReference type="ARBA" id="ARBA00023237"/>
    </source>
</evidence>
<dbReference type="Pfam" id="PF21305">
    <property type="entry name" value="type_II_gspD_N0"/>
    <property type="match status" value="1"/>
</dbReference>
<keyword evidence="3 10" id="KW-0813">Transport</keyword>
<evidence type="ECO:0000256" key="6">
    <source>
        <dbReference type="ARBA" id="ARBA00022729"/>
    </source>
</evidence>
<dbReference type="PRINTS" id="PR00811">
    <property type="entry name" value="BCTERIALGSPD"/>
</dbReference>
<keyword evidence="7" id="KW-0653">Protein transport</keyword>
<evidence type="ECO:0000256" key="4">
    <source>
        <dbReference type="ARBA" id="ARBA00022452"/>
    </source>
</evidence>
<dbReference type="InterPro" id="IPR004846">
    <property type="entry name" value="T2SS/T3SS_dom"/>
</dbReference>
<evidence type="ECO:0000256" key="11">
    <source>
        <dbReference type="SAM" id="SignalP"/>
    </source>
</evidence>
<sequence>MINKGKGWRLATVAAALMMAGSAWATEYSASFKNADIEEFINTVGKNLSKTIIIEPSVRGKINVRSYDLLNEEQYYQFFLSVLDVYGFAVVPMDNGVLKVVRSKDAKTSAIPVVDETNPGIGDEMVTRVVPVRNVSVRELAPLLRQLNDNAGGGNVVHYDPSNVLLITGRAAVVNRLVEVVRRVDKAGDQEVDIIKLKYASAGEMVRLVTNLNKDGNSQGGNTSLLLAPKVVADERTNSVVVSGEPKARARIIQMVRQLDRDLQSQGNTRVFYLKYGKAKDMVEVLKGVSSSIEADKKGGGTTTTAGGGASIGGGKLAISADETTNALVITAQPDVMAELEQVVAKLDIRRAQVLVEAIIVEIADGDGLNLGVQWANTNGGGTQFTNTGLPIGSVAIAAKDYQKNGTTTGLAALAKDFNGMAAGFYKGNWAALVTALATNTKSDILSTPSIVTMDNKEASFNVGQEVPVQSGSQSSTTSDQVFNTIERKTVGTKLVVTPQINEGDSVLLTIEQEVSSVANKPAEGTATLGPTFDTRTIKNAVLVKSGETVVLGGLMDEKTSETVSKVPLLGDIPVLGYLFRSTNNSTSKRNLMVFIRPTILRDANVYSGISSNKYTLFRAEQIEASSQEGYLTSPKRQVLPEYGQDVTMSPEAQKQIELMKTHQQATADGVQPFVQGNK</sequence>
<evidence type="ECO:0000256" key="8">
    <source>
        <dbReference type="ARBA" id="ARBA00023136"/>
    </source>
</evidence>
<keyword evidence="5" id="KW-0812">Transmembrane</keyword>
<evidence type="ECO:0000259" key="14">
    <source>
        <dbReference type="Pfam" id="PF21305"/>
    </source>
</evidence>
<feature type="domain" description="NolW-like" evidence="13">
    <location>
        <begin position="193"/>
        <end position="262"/>
    </location>
</feature>
<dbReference type="GO" id="GO:0015627">
    <property type="term" value="C:type II protein secretion system complex"/>
    <property type="evidence" value="ECO:0007669"/>
    <property type="project" value="InterPro"/>
</dbReference>
<dbReference type="InterPro" id="IPR050810">
    <property type="entry name" value="Bact_Secretion_Sys_Channel"/>
</dbReference>
<feature type="signal peptide" evidence="11">
    <location>
        <begin position="1"/>
        <end position="25"/>
    </location>
</feature>
<accession>A0AAW7IBN7</accession>
<dbReference type="GO" id="GO:0009279">
    <property type="term" value="C:cell outer membrane"/>
    <property type="evidence" value="ECO:0007669"/>
    <property type="project" value="UniProtKB-SubCell"/>
</dbReference>
<dbReference type="AlphaFoldDB" id="A0AAW7IBN7"/>
<comment type="subcellular location">
    <subcellularLocation>
        <location evidence="1 10">Cell outer membrane</location>
    </subcellularLocation>
</comment>
<dbReference type="Pfam" id="PF00263">
    <property type="entry name" value="Secretin"/>
    <property type="match status" value="1"/>
</dbReference>
<evidence type="ECO:0000313" key="16">
    <source>
        <dbReference type="Proteomes" id="UP001168216"/>
    </source>
</evidence>
<dbReference type="Pfam" id="PF03958">
    <property type="entry name" value="Secretin_N"/>
    <property type="match status" value="3"/>
</dbReference>
<dbReference type="InterPro" id="IPR004845">
    <property type="entry name" value="T2SS_GspD_CS"/>
</dbReference>
<evidence type="ECO:0000256" key="2">
    <source>
        <dbReference type="ARBA" id="ARBA00006980"/>
    </source>
</evidence>
<dbReference type="InterPro" id="IPR038591">
    <property type="entry name" value="NolW-like_sf"/>
</dbReference>
<dbReference type="PANTHER" id="PTHR30332:SF24">
    <property type="entry name" value="SECRETIN GSPD-RELATED"/>
    <property type="match status" value="1"/>
</dbReference>
<dbReference type="NCBIfam" id="TIGR02517">
    <property type="entry name" value="type_II_gspD"/>
    <property type="match status" value="1"/>
</dbReference>
<dbReference type="Gene3D" id="3.30.1370.120">
    <property type="match status" value="3"/>
</dbReference>
<evidence type="ECO:0000259" key="12">
    <source>
        <dbReference type="Pfam" id="PF00263"/>
    </source>
</evidence>
<dbReference type="EMBL" id="JAOPLV010000003">
    <property type="protein sequence ID" value="MDM5139894.1"/>
    <property type="molecule type" value="Genomic_DNA"/>
</dbReference>
<dbReference type="PANTHER" id="PTHR30332">
    <property type="entry name" value="PROBABLE GENERAL SECRETION PATHWAY PROTEIN D"/>
    <property type="match status" value="1"/>
</dbReference>
<keyword evidence="8" id="KW-0472">Membrane</keyword>
<evidence type="ECO:0000313" key="15">
    <source>
        <dbReference type="EMBL" id="MDM5139894.1"/>
    </source>
</evidence>
<feature type="domain" description="NolW-like" evidence="13">
    <location>
        <begin position="127"/>
        <end position="190"/>
    </location>
</feature>
<comment type="similarity">
    <text evidence="2">Belongs to the bacterial secretin family. GSP D subfamily.</text>
</comment>
<dbReference type="Proteomes" id="UP001168216">
    <property type="component" value="Unassembled WGS sequence"/>
</dbReference>
<dbReference type="InterPro" id="IPR049371">
    <property type="entry name" value="GspD-like_N0"/>
</dbReference>
<keyword evidence="9" id="KW-0998">Cell outer membrane</keyword>
<evidence type="ECO:0000256" key="1">
    <source>
        <dbReference type="ARBA" id="ARBA00004442"/>
    </source>
</evidence>
<dbReference type="InterPro" id="IPR001775">
    <property type="entry name" value="GspD/PilQ"/>
</dbReference>
<evidence type="ECO:0000256" key="10">
    <source>
        <dbReference type="RuleBase" id="RU004004"/>
    </source>
</evidence>
<dbReference type="InterPro" id="IPR013356">
    <property type="entry name" value="T2SS_GspD"/>
</dbReference>
<evidence type="ECO:0000256" key="7">
    <source>
        <dbReference type="ARBA" id="ARBA00022927"/>
    </source>
</evidence>
<evidence type="ECO:0000259" key="13">
    <source>
        <dbReference type="Pfam" id="PF03958"/>
    </source>
</evidence>
<organism evidence="15 16">
    <name type="scientific">Aeromonas bestiarum</name>
    <dbReference type="NCBI Taxonomy" id="105751"/>
    <lineage>
        <taxon>Bacteria</taxon>
        <taxon>Pseudomonadati</taxon>
        <taxon>Pseudomonadota</taxon>
        <taxon>Gammaproteobacteria</taxon>
        <taxon>Aeromonadales</taxon>
        <taxon>Aeromonadaceae</taxon>
        <taxon>Aeromonas</taxon>
    </lineage>
</organism>
<dbReference type="GO" id="GO:0015628">
    <property type="term" value="P:protein secretion by the type II secretion system"/>
    <property type="evidence" value="ECO:0007669"/>
    <property type="project" value="InterPro"/>
</dbReference>
<keyword evidence="4" id="KW-1134">Transmembrane beta strand</keyword>
<name>A0AAW7IBN7_9GAMM</name>
<dbReference type="RefSeq" id="WP_103471667.1">
    <property type="nucleotide sequence ID" value="NZ_JAOPLV010000003.1"/>
</dbReference>
<protein>
    <submittedName>
        <fullName evidence="15">GspD family T2SS secretin variant ExeD</fullName>
    </submittedName>
</protein>
<comment type="caution">
    <text evidence="15">The sequence shown here is derived from an EMBL/GenBank/DDBJ whole genome shotgun (WGS) entry which is preliminary data.</text>
</comment>